<protein>
    <submittedName>
        <fullName evidence="2">Alpha/beta hydrolase family protein</fullName>
    </submittedName>
</protein>
<keyword evidence="2" id="KW-0378">Hydrolase</keyword>
<evidence type="ECO:0000259" key="1">
    <source>
        <dbReference type="Pfam" id="PF12697"/>
    </source>
</evidence>
<dbReference type="PANTHER" id="PTHR43798:SF33">
    <property type="entry name" value="HYDROLASE, PUTATIVE (AFU_ORTHOLOGUE AFUA_2G14860)-RELATED"/>
    <property type="match status" value="1"/>
</dbReference>
<gene>
    <name evidence="2" type="ORF">FB566_4625</name>
</gene>
<organism evidence="2 3">
    <name type="scientific">Stackebrandtia endophytica</name>
    <dbReference type="NCBI Taxonomy" id="1496996"/>
    <lineage>
        <taxon>Bacteria</taxon>
        <taxon>Bacillati</taxon>
        <taxon>Actinomycetota</taxon>
        <taxon>Actinomycetes</taxon>
        <taxon>Glycomycetales</taxon>
        <taxon>Glycomycetaceae</taxon>
        <taxon>Stackebrandtia</taxon>
    </lineage>
</organism>
<feature type="domain" description="AB hydrolase-1" evidence="1">
    <location>
        <begin position="27"/>
        <end position="213"/>
    </location>
</feature>
<keyword evidence="3" id="KW-1185">Reference proteome</keyword>
<dbReference type="InParanoid" id="A0A543B2H0"/>
<sequence length="225" mass="23884">MNEFVRLCSEHMGLSAHQWGDGSKLAVLLHGMADDSTTWRRFGQTLAALGYRVFAPDLPGHGRSSAMPGSSAEEFTTAVLDVLPREPDLAVGHSLGGMVLSLLAADVRATRTVYSETLFRPPPYGDLTAGELADALASSVHPVGETGRWDPKTTAGFLHDIGGTDLTPDPMTPSLVQYAESGVISGSEAARLRRAGLITRSVPGADHAPHVSSYDEFLSSLDGWI</sequence>
<dbReference type="InterPro" id="IPR000073">
    <property type="entry name" value="AB_hydrolase_1"/>
</dbReference>
<dbReference type="GO" id="GO:0016787">
    <property type="term" value="F:hydrolase activity"/>
    <property type="evidence" value="ECO:0007669"/>
    <property type="project" value="UniProtKB-KW"/>
</dbReference>
<evidence type="ECO:0000313" key="3">
    <source>
        <dbReference type="Proteomes" id="UP000317043"/>
    </source>
</evidence>
<dbReference type="SUPFAM" id="SSF53474">
    <property type="entry name" value="alpha/beta-Hydrolases"/>
    <property type="match status" value="1"/>
</dbReference>
<proteinExistence type="predicted"/>
<name>A0A543B2H0_9ACTN</name>
<dbReference type="PANTHER" id="PTHR43798">
    <property type="entry name" value="MONOACYLGLYCEROL LIPASE"/>
    <property type="match status" value="1"/>
</dbReference>
<accession>A0A543B2H0</accession>
<dbReference type="AlphaFoldDB" id="A0A543B2H0"/>
<dbReference type="FunCoup" id="A0A543B2H0">
    <property type="interactions" value="1"/>
</dbReference>
<dbReference type="Pfam" id="PF12697">
    <property type="entry name" value="Abhydrolase_6"/>
    <property type="match status" value="1"/>
</dbReference>
<dbReference type="InterPro" id="IPR029058">
    <property type="entry name" value="AB_hydrolase_fold"/>
</dbReference>
<dbReference type="GO" id="GO:0016020">
    <property type="term" value="C:membrane"/>
    <property type="evidence" value="ECO:0007669"/>
    <property type="project" value="TreeGrafter"/>
</dbReference>
<evidence type="ECO:0000313" key="2">
    <source>
        <dbReference type="EMBL" id="TQL79024.1"/>
    </source>
</evidence>
<dbReference type="Gene3D" id="3.40.50.1820">
    <property type="entry name" value="alpha/beta hydrolase"/>
    <property type="match status" value="1"/>
</dbReference>
<dbReference type="InterPro" id="IPR050266">
    <property type="entry name" value="AB_hydrolase_sf"/>
</dbReference>
<dbReference type="OrthoDB" id="8444301at2"/>
<reference evidence="2 3" key="1">
    <citation type="submission" date="2019-06" db="EMBL/GenBank/DDBJ databases">
        <title>Sequencing the genomes of 1000 actinobacteria strains.</title>
        <authorList>
            <person name="Klenk H.-P."/>
        </authorList>
    </citation>
    <scope>NUCLEOTIDE SEQUENCE [LARGE SCALE GENOMIC DNA]</scope>
    <source>
        <strain evidence="2 3">DSM 45928</strain>
    </source>
</reference>
<dbReference type="Proteomes" id="UP000317043">
    <property type="component" value="Unassembled WGS sequence"/>
</dbReference>
<comment type="caution">
    <text evidence="2">The sequence shown here is derived from an EMBL/GenBank/DDBJ whole genome shotgun (WGS) entry which is preliminary data.</text>
</comment>
<dbReference type="EMBL" id="VFOW01000001">
    <property type="protein sequence ID" value="TQL79024.1"/>
    <property type="molecule type" value="Genomic_DNA"/>
</dbReference>